<proteinExistence type="predicted"/>
<comment type="caution">
    <text evidence="1">The sequence shown here is derived from an EMBL/GenBank/DDBJ whole genome shotgun (WGS) entry which is preliminary data.</text>
</comment>
<evidence type="ECO:0000313" key="2">
    <source>
        <dbReference type="Proteomes" id="UP000480275"/>
    </source>
</evidence>
<dbReference type="AlphaFoldDB" id="A0A6L5JYC9"/>
<accession>A0A6L5JYC9</accession>
<organism evidence="1 2">
    <name type="scientific">Rhodocyclus tenuis</name>
    <name type="common">Rhodospirillum tenue</name>
    <dbReference type="NCBI Taxonomy" id="1066"/>
    <lineage>
        <taxon>Bacteria</taxon>
        <taxon>Pseudomonadati</taxon>
        <taxon>Pseudomonadota</taxon>
        <taxon>Betaproteobacteria</taxon>
        <taxon>Rhodocyclales</taxon>
        <taxon>Rhodocyclaceae</taxon>
        <taxon>Rhodocyclus</taxon>
    </lineage>
</organism>
<dbReference type="InterPro" id="IPR025612">
    <property type="entry name" value="YqjK"/>
</dbReference>
<protein>
    <recommendedName>
        <fullName evidence="3">YqjK-like family protein</fullName>
    </recommendedName>
</protein>
<dbReference type="OrthoDB" id="8900444at2"/>
<name>A0A6L5JYC9_RHOTE</name>
<gene>
    <name evidence="1" type="ORF">GHK24_08645</name>
</gene>
<sequence length="104" mass="11829">MSDLIDIGVRRGRLLERIARQRADLGAQLAPVRDGLRTTDRALTWVRLIADGVRRHPAVVAAAVAVFVVLKPVRLWRWGRRALFAWRAWRALRSRLDSLVAGVR</sequence>
<dbReference type="Pfam" id="PF13997">
    <property type="entry name" value="YqjK"/>
    <property type="match status" value="1"/>
</dbReference>
<evidence type="ECO:0000313" key="1">
    <source>
        <dbReference type="EMBL" id="MQY51842.1"/>
    </source>
</evidence>
<dbReference type="Proteomes" id="UP000480275">
    <property type="component" value="Unassembled WGS sequence"/>
</dbReference>
<dbReference type="EMBL" id="WIXJ01000005">
    <property type="protein sequence ID" value="MQY51842.1"/>
    <property type="molecule type" value="Genomic_DNA"/>
</dbReference>
<reference evidence="1 2" key="1">
    <citation type="submission" date="2019-10" db="EMBL/GenBank/DDBJ databases">
        <title>Whole-genome sequence of the purple nonsulfur photosynthetic bacterium Rhodocyclus tenuis.</title>
        <authorList>
            <person name="Kyndt J.A."/>
            <person name="Meyer T.E."/>
        </authorList>
    </citation>
    <scope>NUCLEOTIDE SEQUENCE [LARGE SCALE GENOMIC DNA]</scope>
    <source>
        <strain evidence="1 2">DSM 110</strain>
    </source>
</reference>
<evidence type="ECO:0008006" key="3">
    <source>
        <dbReference type="Google" id="ProtNLM"/>
    </source>
</evidence>